<feature type="domain" description="DUF1618" evidence="2">
    <location>
        <begin position="673"/>
        <end position="807"/>
    </location>
</feature>
<dbReference type="Pfam" id="PF07762">
    <property type="entry name" value="DUF1618"/>
    <property type="match status" value="2"/>
</dbReference>
<protein>
    <recommendedName>
        <fullName evidence="2">DUF1618 domain-containing protein</fullName>
    </recommendedName>
</protein>
<evidence type="ECO:0000313" key="4">
    <source>
        <dbReference type="Proteomes" id="UP000006591"/>
    </source>
</evidence>
<dbReference type="eggNOG" id="ENOG502R418">
    <property type="taxonomic scope" value="Eukaryota"/>
</dbReference>
<evidence type="ECO:0000256" key="1">
    <source>
        <dbReference type="SAM" id="MobiDB-lite"/>
    </source>
</evidence>
<dbReference type="EnsemblPlants" id="ONIVA09G20560.1">
    <property type="protein sequence ID" value="ONIVA09G20560.1"/>
    <property type="gene ID" value="ONIVA09G20560"/>
</dbReference>
<feature type="region of interest" description="Disordered" evidence="1">
    <location>
        <begin position="886"/>
        <end position="909"/>
    </location>
</feature>
<feature type="domain" description="DUF1618" evidence="2">
    <location>
        <begin position="222"/>
        <end position="363"/>
    </location>
</feature>
<reference evidence="3" key="1">
    <citation type="submission" date="2015-04" db="UniProtKB">
        <authorList>
            <consortium name="EnsemblPlants"/>
        </authorList>
    </citation>
    <scope>IDENTIFICATION</scope>
    <source>
        <strain evidence="3">SL10</strain>
    </source>
</reference>
<dbReference type="OMA" id="GPSIGIH"/>
<dbReference type="Proteomes" id="UP000006591">
    <property type="component" value="Chromosome 9"/>
</dbReference>
<sequence>MAKGRRLWKTKHLTLRPPCHGGGDGDGDGGHPDWILLDVQAYIADRRNATTATAMLSNGGHQIQVTICVAPPPLVSYICAWSPTTHPAELFDTEPTVEAVDADLLLLRIHVSLNHVHDLVYQASMLPSLTLMPSQDPYLHEPNCIALIPRSSHGFYISTLDTDLRSGIGRYNLCLFDSTNSKWSHESLSLDQLRNPPDKNEVLHITEKVITFINDPHLVAFVDLWRGIIICDILDTKTQTASYVPMPKEIINLNRTRGALITRDIAVVRDRLTMARLGTVFDPEINGWDWELSTWSRPVGSCLDDDDEDWREDFMVESCDISVDDNTCKNVELLPKTQDDRPAIAKLHVANPTLSLTDPQVVYLVGNVDITDEKAVLLTLDMANKRLQRISVYDAERFVNGVDVGFTQSTISQYFAPASDLAEIDLFLVLSRFQVKLLIDRSRGSHPSMSKNYPLTRTIHLTLRPPCHGGDPSDADHPPEWVLLDFRAYVADRRNATTATARLGNGHAIQVTICAAPPPLVSYICAWSPTSDPTELFEMEPTVEAVNADLVLLRIHVLPYEVEDLVYRARGWRTPLPSLTPIPKQDPYLQERYNIAILPRSHGFYISTLDCYFPDPDRSLGRYNLCLFDSLYCKWSNVPLSLDQLRNPPDKNKVFHLTEKVIILKDPHLVAFADLWRGIIICDILDISTASYVPMPKEIINLRRTRASSITRDIAVVNGRLTVVRLTTVFDPDINGWDWDLSTWSRAVDCLEQEDWREDSLVEASDILIDHNICNVELLPKIQGQPTMAKLHVALPTLSLTDAQVVYVMGKVNESDEKAVLLSIDMANRRLDAVSVYDAARILHYFDVCYTQSTIFRYSAPSSGLNGNLKRPGKFPMPYPRKQQAVNEPFLPDAGRGLETEDRDTMDWE</sequence>
<organism evidence="3">
    <name type="scientific">Oryza nivara</name>
    <name type="common">Indian wild rice</name>
    <name type="synonym">Oryza sativa f. spontanea</name>
    <dbReference type="NCBI Taxonomy" id="4536"/>
    <lineage>
        <taxon>Eukaryota</taxon>
        <taxon>Viridiplantae</taxon>
        <taxon>Streptophyta</taxon>
        <taxon>Embryophyta</taxon>
        <taxon>Tracheophyta</taxon>
        <taxon>Spermatophyta</taxon>
        <taxon>Magnoliopsida</taxon>
        <taxon>Liliopsida</taxon>
        <taxon>Poales</taxon>
        <taxon>Poaceae</taxon>
        <taxon>BOP clade</taxon>
        <taxon>Oryzoideae</taxon>
        <taxon>Oryzeae</taxon>
        <taxon>Oryzinae</taxon>
        <taxon>Oryza</taxon>
    </lineage>
</organism>
<name>A0A0E0INJ5_ORYNI</name>
<proteinExistence type="predicted"/>
<dbReference type="HOGENOM" id="CLU_008956_7_0_1"/>
<evidence type="ECO:0000259" key="2">
    <source>
        <dbReference type="Pfam" id="PF07762"/>
    </source>
</evidence>
<keyword evidence="4" id="KW-1185">Reference proteome</keyword>
<dbReference type="Gramene" id="ONIVA09G20560.1">
    <property type="protein sequence ID" value="ONIVA09G20560.1"/>
    <property type="gene ID" value="ONIVA09G20560"/>
</dbReference>
<dbReference type="PANTHER" id="PTHR33074">
    <property type="entry name" value="EXPRESSED PROTEIN-RELATED"/>
    <property type="match status" value="1"/>
</dbReference>
<reference evidence="3" key="2">
    <citation type="submission" date="2018-04" db="EMBL/GenBank/DDBJ databases">
        <title>OnivRS2 (Oryza nivara Reference Sequence Version 2).</title>
        <authorList>
            <person name="Zhang J."/>
            <person name="Kudrna D."/>
            <person name="Lee S."/>
            <person name="Talag J."/>
            <person name="Rajasekar S."/>
            <person name="Welchert J."/>
            <person name="Hsing Y.-I."/>
            <person name="Wing R.A."/>
        </authorList>
    </citation>
    <scope>NUCLEOTIDE SEQUENCE [LARGE SCALE GENOMIC DNA]</scope>
    <source>
        <strain evidence="3">SL10</strain>
    </source>
</reference>
<dbReference type="AlphaFoldDB" id="A0A0E0INJ5"/>
<accession>A0A0E0INJ5</accession>
<evidence type="ECO:0000313" key="3">
    <source>
        <dbReference type="EnsemblPlants" id="ONIVA09G20560.1"/>
    </source>
</evidence>
<dbReference type="PANTHER" id="PTHR33074:SF68">
    <property type="entry name" value="OS09G0557100 PROTEIN"/>
    <property type="match status" value="1"/>
</dbReference>
<feature type="compositionally biased region" description="Basic and acidic residues" evidence="1">
    <location>
        <begin position="896"/>
        <end position="909"/>
    </location>
</feature>
<dbReference type="InterPro" id="IPR011676">
    <property type="entry name" value="DUF1618"/>
</dbReference>